<gene>
    <name evidence="5" type="primary">LOC106460150</name>
</gene>
<name>A0ABM1SFU9_LIMPO</name>
<organism evidence="4 5">
    <name type="scientific">Limulus polyphemus</name>
    <name type="common">Atlantic horseshoe crab</name>
    <dbReference type="NCBI Taxonomy" id="6850"/>
    <lineage>
        <taxon>Eukaryota</taxon>
        <taxon>Metazoa</taxon>
        <taxon>Ecdysozoa</taxon>
        <taxon>Arthropoda</taxon>
        <taxon>Chelicerata</taxon>
        <taxon>Merostomata</taxon>
        <taxon>Xiphosura</taxon>
        <taxon>Limulidae</taxon>
        <taxon>Limulus</taxon>
    </lineage>
</organism>
<reference evidence="5" key="1">
    <citation type="submission" date="2025-08" db="UniProtKB">
        <authorList>
            <consortium name="RefSeq"/>
        </authorList>
    </citation>
    <scope>IDENTIFICATION</scope>
    <source>
        <tissue evidence="5">Muscle</tissue>
    </source>
</reference>
<keyword evidence="2" id="KW-0472">Membrane</keyword>
<evidence type="ECO:0000256" key="2">
    <source>
        <dbReference type="SAM" id="Phobius"/>
    </source>
</evidence>
<keyword evidence="4" id="KW-1185">Reference proteome</keyword>
<feature type="transmembrane region" description="Helical" evidence="2">
    <location>
        <begin position="187"/>
        <end position="211"/>
    </location>
</feature>
<feature type="compositionally biased region" description="Low complexity" evidence="1">
    <location>
        <begin position="238"/>
        <end position="254"/>
    </location>
</feature>
<feature type="chain" id="PRO_5045508741" evidence="3">
    <location>
        <begin position="26"/>
        <end position="361"/>
    </location>
</feature>
<feature type="signal peptide" evidence="3">
    <location>
        <begin position="1"/>
        <end position="25"/>
    </location>
</feature>
<accession>A0ABM1SFU9</accession>
<dbReference type="Proteomes" id="UP000694941">
    <property type="component" value="Unplaced"/>
</dbReference>
<feature type="compositionally biased region" description="Polar residues" evidence="1">
    <location>
        <begin position="325"/>
        <end position="338"/>
    </location>
</feature>
<protein>
    <submittedName>
        <fullName evidence="5">Uncharacterized protein LOC106460150 isoform X1</fullName>
    </submittedName>
</protein>
<dbReference type="RefSeq" id="XP_022242504.1">
    <property type="nucleotide sequence ID" value="XM_022386796.1"/>
</dbReference>
<proteinExistence type="predicted"/>
<evidence type="ECO:0000256" key="1">
    <source>
        <dbReference type="SAM" id="MobiDB-lite"/>
    </source>
</evidence>
<evidence type="ECO:0000313" key="4">
    <source>
        <dbReference type="Proteomes" id="UP000694941"/>
    </source>
</evidence>
<feature type="region of interest" description="Disordered" evidence="1">
    <location>
        <begin position="238"/>
        <end position="257"/>
    </location>
</feature>
<evidence type="ECO:0000313" key="5">
    <source>
        <dbReference type="RefSeq" id="XP_022242504.1"/>
    </source>
</evidence>
<keyword evidence="3" id="KW-0732">Signal</keyword>
<feature type="region of interest" description="Disordered" evidence="1">
    <location>
        <begin position="295"/>
        <end position="361"/>
    </location>
</feature>
<dbReference type="GeneID" id="106460150"/>
<keyword evidence="2" id="KW-0812">Transmembrane</keyword>
<sequence length="361" mass="39837">MQLGELLVVASLFVTLAFFCSRTETRLVQTARNSKIPRKNRMAIITANITGEDEDMSSQEKLLFRSRRDETVMAKSAYGRGVAFFIGEPCEHTCNDILYNIYCNLTSKKCECLKEYPAIVDNKFCVKGARLWERCEHTESCSYYNDHAICNSGGECRCEEGYKSHSDATGEMCIPGKGDGILENPDIMTVIMVVSGVMIGTALFCLVLRLFSRARFGRNRGRFGNAAAPPVVLTGTEAPASIPCSRRPSRSSASNEYLPGSSKTRFYLLSPSTKLLKGSASVHSHASVRSYATIKSQSPVHNSRGNREKVNVRRTASSPPDVHQSLPSLNHLDPNSTCEDPKTEPSIPEEMTTKKTIPNSE</sequence>
<keyword evidence="2" id="KW-1133">Transmembrane helix</keyword>
<evidence type="ECO:0000256" key="3">
    <source>
        <dbReference type="SAM" id="SignalP"/>
    </source>
</evidence>